<proteinExistence type="inferred from homology"/>
<keyword evidence="2" id="KW-0680">Restriction system</keyword>
<dbReference type="Gene3D" id="3.90.220.20">
    <property type="entry name" value="DNA methylase specificity domains"/>
    <property type="match status" value="2"/>
</dbReference>
<dbReference type="PANTHER" id="PTHR30408:SF13">
    <property type="entry name" value="TYPE I RESTRICTION ENZYME HINDI SPECIFICITY SUBUNIT"/>
    <property type="match status" value="1"/>
</dbReference>
<accession>A0A0F8L6B5</accession>
<dbReference type="InterPro" id="IPR044946">
    <property type="entry name" value="Restrct_endonuc_typeI_TRD_sf"/>
</dbReference>
<feature type="domain" description="Type I restriction modification DNA specificity" evidence="4">
    <location>
        <begin position="280"/>
        <end position="431"/>
    </location>
</feature>
<dbReference type="AlphaFoldDB" id="A0A0F8L6B5"/>
<dbReference type="PATRIC" id="fig|2209.75.peg.824"/>
<name>A0A0F8L6B5_METMZ</name>
<gene>
    <name evidence="5" type="ORF">DU69_03710</name>
</gene>
<dbReference type="EMBL" id="JJPT01000140">
    <property type="protein sequence ID" value="KKG88625.1"/>
    <property type="molecule type" value="Genomic_DNA"/>
</dbReference>
<reference evidence="5 6" key="1">
    <citation type="journal article" date="2015" name="ISME J.">
        <title>Genomic and phenotypic differentiation among Methanosarcina mazei populations from Columbia River sediment.</title>
        <authorList>
            <person name="Youngblut N.D."/>
            <person name="Wirth J.S."/>
            <person name="Henriksen J.R."/>
            <person name="Smith M."/>
            <person name="Simon H."/>
            <person name="Metcalf W.W."/>
            <person name="Whitaker R.J."/>
        </authorList>
    </citation>
    <scope>NUCLEOTIDE SEQUENCE [LARGE SCALE GENOMIC DNA]</scope>
    <source>
        <strain evidence="5 6">3.H.M.1A.1</strain>
    </source>
</reference>
<comment type="caution">
    <text evidence="5">The sequence shown here is derived from an EMBL/GenBank/DDBJ whole genome shotgun (WGS) entry which is preliminary data.</text>
</comment>
<dbReference type="GO" id="GO:0003677">
    <property type="term" value="F:DNA binding"/>
    <property type="evidence" value="ECO:0007669"/>
    <property type="project" value="UniProtKB-KW"/>
</dbReference>
<dbReference type="InterPro" id="IPR000055">
    <property type="entry name" value="Restrct_endonuc_typeI_TRD"/>
</dbReference>
<sequence>MSNLQKENVNKCENYTYKELGECIELIIDHRGKTPKKLGSDWVNDGIKTISAKNINDGKLVNENSIRHVTYDIYRKWMKEDVKMCDCFLVSEGATLGECLYWDNDYPIVLGQRIFCIRTNPEILYPRYFYAYMNSVEFQSEIIGRATGSSVAGLRQTEVLKLKVKIPSMKEQIFIGDMLYNLNKKVEANSQINQTLEAMAQAIFKSWFVDFEPVKAKITAIEVGEDAEGIIRAAMSTISGKTDEELDQLQAEHPEHYTQLKTTAELFPTAMQDSELGEIPEGWTWKRADETCDISIGKTPPRKESQWFSSFPDGLKWISIRDMGECGVFVHDTSETLTHDAVKKFNVKKVPDNTLILSFKLTVGRVAITSGEMLTNEAIAHFIQKLGTNIPTSFYYLYLKQFDYNSLGSTSSIATAVNSKTIKALPIINPLEDLVGRFNAIVEPLFSQIKLVEKQNRDLSQLRDTLLPKLLSGELSVDAAKLAEEDG</sequence>
<evidence type="ECO:0000256" key="1">
    <source>
        <dbReference type="ARBA" id="ARBA00010923"/>
    </source>
</evidence>
<evidence type="ECO:0000313" key="6">
    <source>
        <dbReference type="Proteomes" id="UP000034657"/>
    </source>
</evidence>
<evidence type="ECO:0000256" key="3">
    <source>
        <dbReference type="ARBA" id="ARBA00023125"/>
    </source>
</evidence>
<dbReference type="Proteomes" id="UP000034657">
    <property type="component" value="Unassembled WGS sequence"/>
</dbReference>
<dbReference type="PANTHER" id="PTHR30408">
    <property type="entry name" value="TYPE-1 RESTRICTION ENZYME ECOKI SPECIFICITY PROTEIN"/>
    <property type="match status" value="1"/>
</dbReference>
<evidence type="ECO:0000256" key="2">
    <source>
        <dbReference type="ARBA" id="ARBA00022747"/>
    </source>
</evidence>
<evidence type="ECO:0000259" key="4">
    <source>
        <dbReference type="Pfam" id="PF01420"/>
    </source>
</evidence>
<dbReference type="GO" id="GO:0009307">
    <property type="term" value="P:DNA restriction-modification system"/>
    <property type="evidence" value="ECO:0007669"/>
    <property type="project" value="UniProtKB-KW"/>
</dbReference>
<organism evidence="5 6">
    <name type="scientific">Methanosarcina mazei</name>
    <name type="common">Methanosarcina frisia</name>
    <dbReference type="NCBI Taxonomy" id="2209"/>
    <lineage>
        <taxon>Archaea</taxon>
        <taxon>Methanobacteriati</taxon>
        <taxon>Methanobacteriota</taxon>
        <taxon>Stenosarchaea group</taxon>
        <taxon>Methanomicrobia</taxon>
        <taxon>Methanosarcinales</taxon>
        <taxon>Methanosarcinaceae</taxon>
        <taxon>Methanosarcina</taxon>
    </lineage>
</organism>
<dbReference type="Pfam" id="PF01420">
    <property type="entry name" value="Methylase_S"/>
    <property type="match status" value="2"/>
</dbReference>
<keyword evidence="3" id="KW-0238">DNA-binding</keyword>
<comment type="similarity">
    <text evidence="1">Belongs to the type-I restriction system S methylase family.</text>
</comment>
<dbReference type="SUPFAM" id="SSF116734">
    <property type="entry name" value="DNA methylase specificity domain"/>
    <property type="match status" value="2"/>
</dbReference>
<dbReference type="CDD" id="cd17244">
    <property type="entry name" value="RMtype1_S_Apa101655I-TRD2-CR2_like"/>
    <property type="match status" value="1"/>
</dbReference>
<dbReference type="InterPro" id="IPR052021">
    <property type="entry name" value="Type-I_RS_S_subunit"/>
</dbReference>
<protein>
    <recommendedName>
        <fullName evidence="4">Type I restriction modification DNA specificity domain-containing protein</fullName>
    </recommendedName>
</protein>
<evidence type="ECO:0000313" key="5">
    <source>
        <dbReference type="EMBL" id="KKG88625.1"/>
    </source>
</evidence>
<dbReference type="RefSeq" id="WP_052735696.1">
    <property type="nucleotide sequence ID" value="NZ_JJPT01000140.1"/>
</dbReference>
<feature type="domain" description="Type I restriction modification DNA specificity" evidence="4">
    <location>
        <begin position="13"/>
        <end position="197"/>
    </location>
</feature>